<protein>
    <submittedName>
        <fullName evidence="2">Uncharacterized protein</fullName>
    </submittedName>
</protein>
<dbReference type="AlphaFoldDB" id="A0A7S0FXB9"/>
<dbReference type="EMBL" id="HBEG01052800">
    <property type="protein sequence ID" value="CAD8388442.1"/>
    <property type="molecule type" value="Transcribed_RNA"/>
</dbReference>
<reference evidence="2" key="1">
    <citation type="submission" date="2021-01" db="EMBL/GenBank/DDBJ databases">
        <authorList>
            <person name="Corre E."/>
            <person name="Pelletier E."/>
            <person name="Niang G."/>
            <person name="Scheremetjew M."/>
            <person name="Finn R."/>
            <person name="Kale V."/>
            <person name="Holt S."/>
            <person name="Cochrane G."/>
            <person name="Meng A."/>
            <person name="Brown T."/>
            <person name="Cohen L."/>
        </authorList>
    </citation>
    <scope>NUCLEOTIDE SEQUENCE</scope>
    <source>
        <strain evidence="2">Pbaha01</strain>
    </source>
</reference>
<name>A0A7S0FXB9_9DINO</name>
<gene>
    <name evidence="2" type="ORF">PBAH0796_LOCUS32130</name>
</gene>
<feature type="region of interest" description="Disordered" evidence="1">
    <location>
        <begin position="132"/>
        <end position="199"/>
    </location>
</feature>
<proteinExistence type="predicted"/>
<evidence type="ECO:0000313" key="2">
    <source>
        <dbReference type="EMBL" id="CAD8388442.1"/>
    </source>
</evidence>
<evidence type="ECO:0000256" key="1">
    <source>
        <dbReference type="SAM" id="MobiDB-lite"/>
    </source>
</evidence>
<sequence>MLLQRELQKAVDVLDCPLDEAMAKARRLTHIIVVLAAGILQDLTFARYLSLAAGSAKLLGVRADDAFCFPDEQFWGDLNSGLLLDADKVNLEAVSVKYRGLFATIATNFTPNASSRVHDAEIKELIHRMRMPSAAPKDPQRDSMINISGPHAPRSSKGGERGKKQNAWSADDAVQVSKTMTEESESLTLPGVVGREDPL</sequence>
<accession>A0A7S0FXB9</accession>
<organism evidence="2">
    <name type="scientific">Pyrodinium bahamense</name>
    <dbReference type="NCBI Taxonomy" id="73915"/>
    <lineage>
        <taxon>Eukaryota</taxon>
        <taxon>Sar</taxon>
        <taxon>Alveolata</taxon>
        <taxon>Dinophyceae</taxon>
        <taxon>Gonyaulacales</taxon>
        <taxon>Pyrocystaceae</taxon>
        <taxon>Pyrodinium</taxon>
    </lineage>
</organism>